<dbReference type="Pfam" id="PF02285">
    <property type="entry name" value="COX8"/>
    <property type="match status" value="1"/>
</dbReference>
<feature type="transmembrane region" description="Helical" evidence="1">
    <location>
        <begin position="41"/>
        <end position="60"/>
    </location>
</feature>
<organism evidence="2">
    <name type="scientific">Arion vulgaris</name>
    <dbReference type="NCBI Taxonomy" id="1028688"/>
    <lineage>
        <taxon>Eukaryota</taxon>
        <taxon>Metazoa</taxon>
        <taxon>Spiralia</taxon>
        <taxon>Lophotrochozoa</taxon>
        <taxon>Mollusca</taxon>
        <taxon>Gastropoda</taxon>
        <taxon>Heterobranchia</taxon>
        <taxon>Euthyneura</taxon>
        <taxon>Panpulmonata</taxon>
        <taxon>Eupulmonata</taxon>
        <taxon>Stylommatophora</taxon>
        <taxon>Helicina</taxon>
        <taxon>Arionoidea</taxon>
        <taxon>Arionidae</taxon>
        <taxon>Arion</taxon>
    </lineage>
</organism>
<accession>A0A0B6Z2R8</accession>
<sequence>MSGILRNSLRRIVPTMTHNVISKATLVAGPPKYPLSIAEKVLLGGGMCVGIIAPMLWIIANIKHYKNPSGAAAQ</sequence>
<dbReference type="GO" id="GO:0006123">
    <property type="term" value="P:mitochondrial electron transport, cytochrome c to oxygen"/>
    <property type="evidence" value="ECO:0007669"/>
    <property type="project" value="InterPro"/>
</dbReference>
<keyword evidence="1" id="KW-0472">Membrane</keyword>
<dbReference type="AlphaFoldDB" id="A0A0B6Z2R8"/>
<name>A0A0B6Z2R8_9EUPU</name>
<evidence type="ECO:0000256" key="1">
    <source>
        <dbReference type="SAM" id="Phobius"/>
    </source>
</evidence>
<dbReference type="PANTHER" id="PTHR16717">
    <property type="entry name" value="CYTOCHROME C OXIDASE POLYPEPTIDE VIII"/>
    <property type="match status" value="1"/>
</dbReference>
<dbReference type="GO" id="GO:0005739">
    <property type="term" value="C:mitochondrion"/>
    <property type="evidence" value="ECO:0007669"/>
    <property type="project" value="TreeGrafter"/>
</dbReference>
<keyword evidence="1" id="KW-1133">Transmembrane helix</keyword>
<proteinExistence type="predicted"/>
<keyword evidence="1" id="KW-0812">Transmembrane</keyword>
<reference evidence="2" key="1">
    <citation type="submission" date="2014-12" db="EMBL/GenBank/DDBJ databases">
        <title>Insight into the proteome of Arion vulgaris.</title>
        <authorList>
            <person name="Aradska J."/>
            <person name="Bulat T."/>
            <person name="Smidak R."/>
            <person name="Sarate P."/>
            <person name="Gangsoo J."/>
            <person name="Sialana F."/>
            <person name="Bilban M."/>
            <person name="Lubec G."/>
        </authorList>
    </citation>
    <scope>NUCLEOTIDE SEQUENCE</scope>
    <source>
        <tissue evidence="2">Skin</tissue>
    </source>
</reference>
<gene>
    <name evidence="2" type="primary">ORF43759</name>
</gene>
<evidence type="ECO:0000313" key="2">
    <source>
        <dbReference type="EMBL" id="CEK61950.1"/>
    </source>
</evidence>
<dbReference type="UniPathway" id="UPA00705"/>
<dbReference type="InterPro" id="IPR003205">
    <property type="entry name" value="Cyt_c_oxidase_su8"/>
</dbReference>
<dbReference type="GO" id="GO:0045277">
    <property type="term" value="C:respiratory chain complex IV"/>
    <property type="evidence" value="ECO:0007669"/>
    <property type="project" value="TreeGrafter"/>
</dbReference>
<dbReference type="PANTHER" id="PTHR16717:SF5">
    <property type="entry name" value="CYTOCHROME C OXIDASE SUBUNIT 8, ISOFORM A"/>
    <property type="match status" value="1"/>
</dbReference>
<dbReference type="EMBL" id="HACG01015085">
    <property type="protein sequence ID" value="CEK61950.1"/>
    <property type="molecule type" value="Transcribed_RNA"/>
</dbReference>
<protein>
    <submittedName>
        <fullName evidence="2">Uncharacterized protein</fullName>
    </submittedName>
</protein>